<comment type="subcellular location">
    <subcellularLocation>
        <location evidence="1">Nucleus</location>
    </subcellularLocation>
</comment>
<evidence type="ECO:0000256" key="1">
    <source>
        <dbReference type="ARBA" id="ARBA00004123"/>
    </source>
</evidence>
<organism evidence="7 8">
    <name type="scientific">Talaromyces rugulosus</name>
    <name type="common">Penicillium rugulosum</name>
    <dbReference type="NCBI Taxonomy" id="121627"/>
    <lineage>
        <taxon>Eukaryota</taxon>
        <taxon>Fungi</taxon>
        <taxon>Dikarya</taxon>
        <taxon>Ascomycota</taxon>
        <taxon>Pezizomycotina</taxon>
        <taxon>Eurotiomycetes</taxon>
        <taxon>Eurotiomycetidae</taxon>
        <taxon>Eurotiales</taxon>
        <taxon>Trichocomaceae</taxon>
        <taxon>Talaromyces</taxon>
        <taxon>Talaromyces sect. Islandici</taxon>
    </lineage>
</organism>
<dbReference type="SMART" id="SM00906">
    <property type="entry name" value="Fungal_trans"/>
    <property type="match status" value="1"/>
</dbReference>
<dbReference type="KEGG" id="trg:TRUGW13939_02487"/>
<dbReference type="GeneID" id="55989995"/>
<keyword evidence="4" id="KW-0539">Nucleus</keyword>
<sequence length="748" mass="81886">MYLRDAVSISKSIHYTPDTSSKSPDRRRVATLPEDFITRSQSPIHPSRKRSASKSSSLGPVTVSAASTGPNVDDSDSSGNQTKILSESGKAHLLLIDQDDQIVYSGPSTGIPLFARLGLLHTVEVSESDKNGLYFSSHSGGALGIIGASRSSYDCFDLCLQRCPQELMFNLIRYHLTSPLFFPVLHAPSLLSEFVAVTKRRLICTPQYGAFLMSILAVTVRLVENAKFLLPPSERDQASESYFELAQDLLRSSKNNLDIRHILALYHLALFTEGRNNSTGPVSTFVAEAIGLAFTTGLHRNTRDFKMDPVTLQIRTRLFWALYSLDISLAYSQGRPPLIRLSECSVDLPVIVDNEYVTKTTILPQPESSPPVAMAAAVEVTKLYMVLEQVLSAINAPSETVAAAFSLDDRPLARNRIFIERDLPPYLSQVDATVNPASKTFHASRVRATVQFVRTLIARQALIDGFEANPSPTEVEFDSATFKACHLSIDIIKTYSRLRHTGHLRFCGFQAVSHVTAAAHTLIACMLRNSDSAFEYRPDLLTAIDLLLAFSAPFPSAKTIAQLLVQISRTLDYRHGSTSETEAAAIRVLARKFAPPLPKCSSRANASERQQAVSKTPALSSLRPPLWQYGANTAIQQLDSEALPIKHFVNAGIFADDGPRSNYSSLTMDTLAAPQSAHPGEVTPNFAVTTEDLVSSWGLSSSFTSLANEPHQWAMNNPLSVGSTAMKVDSAWEDGVFSFLNDGLFNNL</sequence>
<evidence type="ECO:0000256" key="3">
    <source>
        <dbReference type="ARBA" id="ARBA00023125"/>
    </source>
</evidence>
<dbReference type="GO" id="GO:0006351">
    <property type="term" value="P:DNA-templated transcription"/>
    <property type="evidence" value="ECO:0007669"/>
    <property type="project" value="InterPro"/>
</dbReference>
<dbReference type="AlphaFoldDB" id="A0A7H8QN93"/>
<accession>A0A7H8QN93</accession>
<dbReference type="GO" id="GO:0008270">
    <property type="term" value="F:zinc ion binding"/>
    <property type="evidence" value="ECO:0007669"/>
    <property type="project" value="InterPro"/>
</dbReference>
<dbReference type="InterPro" id="IPR050987">
    <property type="entry name" value="AtrR-like"/>
</dbReference>
<dbReference type="PANTHER" id="PTHR46910">
    <property type="entry name" value="TRANSCRIPTION FACTOR PDR1"/>
    <property type="match status" value="1"/>
</dbReference>
<evidence type="ECO:0000313" key="8">
    <source>
        <dbReference type="Proteomes" id="UP000509510"/>
    </source>
</evidence>
<keyword evidence="8" id="KW-1185">Reference proteome</keyword>
<dbReference type="GO" id="GO:0005634">
    <property type="term" value="C:nucleus"/>
    <property type="evidence" value="ECO:0007669"/>
    <property type="project" value="UniProtKB-SubCell"/>
</dbReference>
<dbReference type="InterPro" id="IPR007219">
    <property type="entry name" value="XnlR_reg_dom"/>
</dbReference>
<reference evidence="8" key="1">
    <citation type="submission" date="2020-06" db="EMBL/GenBank/DDBJ databases">
        <title>A chromosome-scale genome assembly of Talaromyces rugulosus W13939.</title>
        <authorList>
            <person name="Wang B."/>
            <person name="Guo L."/>
            <person name="Ye K."/>
            <person name="Wang L."/>
        </authorList>
    </citation>
    <scope>NUCLEOTIDE SEQUENCE [LARGE SCALE GENOMIC DNA]</scope>
    <source>
        <strain evidence="8">W13939</strain>
    </source>
</reference>
<dbReference type="OrthoDB" id="2123952at2759"/>
<evidence type="ECO:0000256" key="4">
    <source>
        <dbReference type="ARBA" id="ARBA00023242"/>
    </source>
</evidence>
<name>A0A7H8QN93_TALRU</name>
<dbReference type="GO" id="GO:0003677">
    <property type="term" value="F:DNA binding"/>
    <property type="evidence" value="ECO:0007669"/>
    <property type="project" value="UniProtKB-KW"/>
</dbReference>
<proteinExistence type="predicted"/>
<gene>
    <name evidence="7" type="ORF">TRUGW13939_02487</name>
</gene>
<keyword evidence="3" id="KW-0238">DNA-binding</keyword>
<dbReference type="Proteomes" id="UP000509510">
    <property type="component" value="Chromosome II"/>
</dbReference>
<evidence type="ECO:0000256" key="5">
    <source>
        <dbReference type="SAM" id="MobiDB-lite"/>
    </source>
</evidence>
<dbReference type="RefSeq" id="XP_035341573.1">
    <property type="nucleotide sequence ID" value="XM_035485680.1"/>
</dbReference>
<dbReference type="CDD" id="cd12148">
    <property type="entry name" value="fungal_TF_MHR"/>
    <property type="match status" value="1"/>
</dbReference>
<feature type="domain" description="Xylanolytic transcriptional activator regulatory" evidence="6">
    <location>
        <begin position="282"/>
        <end position="355"/>
    </location>
</feature>
<dbReference type="PANTHER" id="PTHR46910:SF3">
    <property type="entry name" value="HALOTOLERANCE PROTEIN 9-RELATED"/>
    <property type="match status" value="1"/>
</dbReference>
<keyword evidence="2" id="KW-0479">Metal-binding</keyword>
<dbReference type="EMBL" id="CP055899">
    <property type="protein sequence ID" value="QKX55394.1"/>
    <property type="molecule type" value="Genomic_DNA"/>
</dbReference>
<dbReference type="GO" id="GO:0003700">
    <property type="term" value="F:DNA-binding transcription factor activity"/>
    <property type="evidence" value="ECO:0007669"/>
    <property type="project" value="InterPro"/>
</dbReference>
<protein>
    <recommendedName>
        <fullName evidence="6">Xylanolytic transcriptional activator regulatory domain-containing protein</fullName>
    </recommendedName>
</protein>
<feature type="region of interest" description="Disordered" evidence="5">
    <location>
        <begin position="33"/>
        <end position="83"/>
    </location>
</feature>
<evidence type="ECO:0000259" key="6">
    <source>
        <dbReference type="SMART" id="SM00906"/>
    </source>
</evidence>
<dbReference type="Pfam" id="PF04082">
    <property type="entry name" value="Fungal_trans"/>
    <property type="match status" value="1"/>
</dbReference>
<evidence type="ECO:0000256" key="2">
    <source>
        <dbReference type="ARBA" id="ARBA00022723"/>
    </source>
</evidence>
<evidence type="ECO:0000313" key="7">
    <source>
        <dbReference type="EMBL" id="QKX55394.1"/>
    </source>
</evidence>